<gene>
    <name evidence="2" type="ORF">N5923_07290</name>
</gene>
<dbReference type="SUPFAM" id="SSF48452">
    <property type="entry name" value="TPR-like"/>
    <property type="match status" value="1"/>
</dbReference>
<protein>
    <submittedName>
        <fullName evidence="2">Tetratricopeptide repeat protein</fullName>
    </submittedName>
</protein>
<dbReference type="AlphaFoldDB" id="A0A9J6PLG6"/>
<dbReference type="RefSeq" id="WP_267143288.1">
    <property type="nucleotide sequence ID" value="NZ_JAODIL010000076.1"/>
</dbReference>
<dbReference type="EMBL" id="JAODIM010000038">
    <property type="protein sequence ID" value="MCU5777291.1"/>
    <property type="molecule type" value="Genomic_DNA"/>
</dbReference>
<accession>A0A9J6PLG6</accession>
<sequence>MDLHVDRCNIISQKIPPDKKKITDGRVEAGRQNFITDSLQVATTAMFKRIKSALSGKKNNPAVTAIAEQIHASESPGTNQDMIVAYDACGQEIHITRNQWRDNVFLPALQEKWNSAAELCDTILAGLNDGFSADLIPAASRLVEIDEDPERSHVIEGIVLMKNGQLAAAESTLRAGIAKVGATGSLLTNLAKVFSERGEESRADDTLWQAIQTDPNQDNGLLWWISIQQERGGDAAYLAALRTVAALPGSWRAQLWLARHHLEQKDVEAARTLYTEVLAGGLFDGSSLMMISGDLGRNDQIPLMIELVAPAYDEHKYDPMAGINLLRAYQQLGDADEGEKLLARMYALGFAPIKQHLDQSAQAFQQIRRQATPNIPVDPDKLNISTLSLTQPIWHYGLCKADWLFKRKPEGAQSVGFFALGKIADEAAGAESQREDDTGRMTRAIPLYFAEATHYWSNFATSCYIQLVEGAGPVVSRGETDGNALFDIVPPTMNYFITGETGCSGEDKQRQWQISLTVWDCTTRSKLATERGHAAHAELGALVLNLEQRLLAHIGQQREQPLDSFYQRPSGEAMPIYLTGLGQAFILTMAANERIPRSAIWGERAMLDWPLNMALHWPSVEVPKLMYLSGLGNAFDYKSEALAEYRERTLELLRDAERTNSPAARLAPLVWKIFGMDAGLNASRQNSLTDSDAAFTAWLERVSGK</sequence>
<name>A0A9J6PLG6_9GAMM</name>
<dbReference type="PROSITE" id="PS50005">
    <property type="entry name" value="TPR"/>
    <property type="match status" value="1"/>
</dbReference>
<dbReference type="PROSITE" id="PS51375">
    <property type="entry name" value="PPR"/>
    <property type="match status" value="1"/>
</dbReference>
<dbReference type="InterPro" id="IPR002885">
    <property type="entry name" value="PPR_rpt"/>
</dbReference>
<reference evidence="2" key="1">
    <citation type="submission" date="2022-09" db="EMBL/GenBank/DDBJ databases">
        <title>Winslowiella arboricola sp. nov., isolated from bleeding cankers on broadleaf hosts.</title>
        <authorList>
            <person name="Brady C."/>
            <person name="Kaur S."/>
            <person name="Crampton B."/>
            <person name="Maddock D."/>
            <person name="Arnold D."/>
            <person name="Denman S."/>
        </authorList>
    </citation>
    <scope>NUCLEOTIDE SEQUENCE</scope>
    <source>
        <strain evidence="2">BAC 15a-03b</strain>
    </source>
</reference>
<evidence type="ECO:0000313" key="3">
    <source>
        <dbReference type="Proteomes" id="UP001064262"/>
    </source>
</evidence>
<keyword evidence="3" id="KW-1185">Reference proteome</keyword>
<evidence type="ECO:0000256" key="1">
    <source>
        <dbReference type="PROSITE-ProRule" id="PRU00339"/>
    </source>
</evidence>
<dbReference type="Gene3D" id="1.25.40.10">
    <property type="entry name" value="Tetratricopeptide repeat domain"/>
    <property type="match status" value="1"/>
</dbReference>
<comment type="caution">
    <text evidence="2">The sequence shown here is derived from an EMBL/GenBank/DDBJ whole genome shotgun (WGS) entry which is preliminary data.</text>
</comment>
<evidence type="ECO:0000313" key="2">
    <source>
        <dbReference type="EMBL" id="MCU5777291.1"/>
    </source>
</evidence>
<dbReference type="InterPro" id="IPR011990">
    <property type="entry name" value="TPR-like_helical_dom_sf"/>
</dbReference>
<keyword evidence="1" id="KW-0802">TPR repeat</keyword>
<dbReference type="Proteomes" id="UP001064262">
    <property type="component" value="Unassembled WGS sequence"/>
</dbReference>
<organism evidence="2 3">
    <name type="scientific">Winslowiella arboricola</name>
    <dbReference type="NCBI Taxonomy" id="2978220"/>
    <lineage>
        <taxon>Bacteria</taxon>
        <taxon>Pseudomonadati</taxon>
        <taxon>Pseudomonadota</taxon>
        <taxon>Gammaproteobacteria</taxon>
        <taxon>Enterobacterales</taxon>
        <taxon>Erwiniaceae</taxon>
        <taxon>Winslowiella</taxon>
    </lineage>
</organism>
<dbReference type="InterPro" id="IPR019734">
    <property type="entry name" value="TPR_rpt"/>
</dbReference>
<proteinExistence type="predicted"/>
<feature type="repeat" description="TPR" evidence="1">
    <location>
        <begin position="184"/>
        <end position="217"/>
    </location>
</feature>